<feature type="signal peptide" evidence="3">
    <location>
        <begin position="1"/>
        <end position="19"/>
    </location>
</feature>
<evidence type="ECO:0000256" key="1">
    <source>
        <dbReference type="ARBA" id="ARBA00022729"/>
    </source>
</evidence>
<dbReference type="Gene3D" id="3.40.190.10">
    <property type="entry name" value="Periplasmic binding protein-like II"/>
    <property type="match status" value="2"/>
</dbReference>
<dbReference type="Pfam" id="PF13343">
    <property type="entry name" value="SBP_bac_6"/>
    <property type="match status" value="1"/>
</dbReference>
<evidence type="ECO:0000256" key="3">
    <source>
        <dbReference type="SAM" id="SignalP"/>
    </source>
</evidence>
<dbReference type="PROSITE" id="PS51257">
    <property type="entry name" value="PROKAR_LIPOPROTEIN"/>
    <property type="match status" value="1"/>
</dbReference>
<dbReference type="AlphaFoldDB" id="A0A1I0FG12"/>
<dbReference type="Proteomes" id="UP000198508">
    <property type="component" value="Unassembled WGS sequence"/>
</dbReference>
<feature type="chain" id="PRO_5039061026" evidence="3">
    <location>
        <begin position="20"/>
        <end position="389"/>
    </location>
</feature>
<sequence>MKKILALGLCICMTAAVSACGSGQGQTAAGTVPAQAAVEKTAEGSGGETGTSDGNTEGAGAAGETGAGDSRSAEMDAPVQTEPLLVYLNDFDGVIGDLFKEATGYDVEVVAGNGAETMSRIEAEKSNPQWDVVWIDSMYDVYNLSGDGSLLTGWEPENAANLTEFSKGLVPDNKCCWPTDIHAAGVLVYRTDKYDQSSAPRTFADLTDEAYAGQVGMADPGVAAPAYPLAAYFFDRLGMDGGKAYFNQLFSQGLKVYPKNPQVVQALASGEVSIALLQETNAYDMVAGGEPIQILWPEEGAPGSTRVAAINAGSDQMEIAKLFVNFLLDPATQQKLVDTGDEGYFEPSVNGVNRKAERDENAKMAVADIEWGAKNEAEIKAWFADMSAQ</sequence>
<dbReference type="STRING" id="460384.SAMN05216313_108136"/>
<reference evidence="5" key="1">
    <citation type="submission" date="2016-10" db="EMBL/GenBank/DDBJ databases">
        <authorList>
            <person name="Varghese N."/>
            <person name="Submissions S."/>
        </authorList>
    </citation>
    <scope>NUCLEOTIDE SEQUENCE [LARGE SCALE GENOMIC DNA]</scope>
    <source>
        <strain evidence="5">NLAE-zl-G277</strain>
    </source>
</reference>
<protein>
    <submittedName>
        <fullName evidence="4">Iron(III) transport system substrate-binding protein</fullName>
    </submittedName>
</protein>
<evidence type="ECO:0000313" key="4">
    <source>
        <dbReference type="EMBL" id="SET56480.1"/>
    </source>
</evidence>
<organism evidence="4 5">
    <name type="scientific">Enterocloster lavalensis</name>
    <dbReference type="NCBI Taxonomy" id="460384"/>
    <lineage>
        <taxon>Bacteria</taxon>
        <taxon>Bacillati</taxon>
        <taxon>Bacillota</taxon>
        <taxon>Clostridia</taxon>
        <taxon>Lachnospirales</taxon>
        <taxon>Lachnospiraceae</taxon>
        <taxon>Enterocloster</taxon>
    </lineage>
</organism>
<dbReference type="EMBL" id="FOIM01000008">
    <property type="protein sequence ID" value="SET56480.1"/>
    <property type="molecule type" value="Genomic_DNA"/>
</dbReference>
<feature type="compositionally biased region" description="Low complexity" evidence="2">
    <location>
        <begin position="50"/>
        <end position="59"/>
    </location>
</feature>
<dbReference type="RefSeq" id="WP_092362971.1">
    <property type="nucleotide sequence ID" value="NZ_CP176637.1"/>
</dbReference>
<proteinExistence type="predicted"/>
<name>A0A1I0FG12_9FIRM</name>
<keyword evidence="5" id="KW-1185">Reference proteome</keyword>
<evidence type="ECO:0000256" key="2">
    <source>
        <dbReference type="SAM" id="MobiDB-lite"/>
    </source>
</evidence>
<dbReference type="SUPFAM" id="SSF53850">
    <property type="entry name" value="Periplasmic binding protein-like II"/>
    <property type="match status" value="1"/>
</dbReference>
<keyword evidence="1 3" id="KW-0732">Signal</keyword>
<evidence type="ECO:0000313" key="5">
    <source>
        <dbReference type="Proteomes" id="UP000198508"/>
    </source>
</evidence>
<gene>
    <name evidence="4" type="ORF">SAMN05216313_108136</name>
</gene>
<feature type="region of interest" description="Disordered" evidence="2">
    <location>
        <begin position="39"/>
        <end position="76"/>
    </location>
</feature>
<dbReference type="PANTHER" id="PTHR30006">
    <property type="entry name" value="THIAMINE-BINDING PERIPLASMIC PROTEIN-RELATED"/>
    <property type="match status" value="1"/>
</dbReference>
<accession>A0A1I0FG12</accession>